<sequence>MTLKRLRVWDGPTRVFHWMLALLVLGAFLTGLWGGNWMLLHERAGLTILGLLGFRLVWGFVGSSYARFAEFAPTPGRLLAYVRGHWHGLGHNPLGALSVFALLGILVFQTLTGLFSNDDIAFEGPLFSLVSKGLSDSLSSLHRGAIWWIGGLIMLHIAAALFYTLARRQNIIRPMLTGVKQVELEDDSDWVRPAQGGGWLALLLALVVAVALVWIAAGGLLAPPPPPSPPPAW</sequence>
<keyword evidence="2" id="KW-1003">Cell membrane</keyword>
<gene>
    <name evidence="8" type="primary">hyaC</name>
    <name evidence="8" type="ORF">Thiowin_03157</name>
</gene>
<dbReference type="PANTHER" id="PTHR30485:SF2">
    <property type="entry name" value="BLL0597 PROTEIN"/>
    <property type="match status" value="1"/>
</dbReference>
<feature type="transmembrane region" description="Helical" evidence="6">
    <location>
        <begin position="15"/>
        <end position="34"/>
    </location>
</feature>
<dbReference type="PANTHER" id="PTHR30485">
    <property type="entry name" value="NI/FE-HYDROGENASE 1 B-TYPE CYTOCHROME SUBUNIT"/>
    <property type="match status" value="1"/>
</dbReference>
<dbReference type="InterPro" id="IPR016174">
    <property type="entry name" value="Di-haem_cyt_TM"/>
</dbReference>
<evidence type="ECO:0000256" key="1">
    <source>
        <dbReference type="ARBA" id="ARBA00004651"/>
    </source>
</evidence>
<evidence type="ECO:0000313" key="8">
    <source>
        <dbReference type="EMBL" id="WPL18106.1"/>
    </source>
</evidence>
<keyword evidence="9" id="KW-1185">Reference proteome</keyword>
<evidence type="ECO:0000256" key="6">
    <source>
        <dbReference type="SAM" id="Phobius"/>
    </source>
</evidence>
<evidence type="ECO:0000256" key="5">
    <source>
        <dbReference type="ARBA" id="ARBA00023136"/>
    </source>
</evidence>
<dbReference type="Pfam" id="PF01292">
    <property type="entry name" value="Ni_hydr_CYTB"/>
    <property type="match status" value="1"/>
</dbReference>
<evidence type="ECO:0000259" key="7">
    <source>
        <dbReference type="Pfam" id="PF01292"/>
    </source>
</evidence>
<feature type="transmembrane region" description="Helical" evidence="6">
    <location>
        <begin position="46"/>
        <end position="68"/>
    </location>
</feature>
<evidence type="ECO:0000313" key="9">
    <source>
        <dbReference type="Proteomes" id="UP001432180"/>
    </source>
</evidence>
<keyword evidence="4 6" id="KW-1133">Transmembrane helix</keyword>
<keyword evidence="5 6" id="KW-0472">Membrane</keyword>
<dbReference type="SUPFAM" id="SSF81342">
    <property type="entry name" value="Transmembrane di-heme cytochromes"/>
    <property type="match status" value="1"/>
</dbReference>
<feature type="transmembrane region" description="Helical" evidence="6">
    <location>
        <begin position="199"/>
        <end position="222"/>
    </location>
</feature>
<feature type="transmembrane region" description="Helical" evidence="6">
    <location>
        <begin position="145"/>
        <end position="166"/>
    </location>
</feature>
<accession>A0ABZ0SDB2</accession>
<dbReference type="Gene3D" id="1.20.950.20">
    <property type="entry name" value="Transmembrane di-heme cytochromes, Chain C"/>
    <property type="match status" value="1"/>
</dbReference>
<organism evidence="8 9">
    <name type="scientific">Thiorhodovibrio winogradskyi</name>
    <dbReference type="NCBI Taxonomy" id="77007"/>
    <lineage>
        <taxon>Bacteria</taxon>
        <taxon>Pseudomonadati</taxon>
        <taxon>Pseudomonadota</taxon>
        <taxon>Gammaproteobacteria</taxon>
        <taxon>Chromatiales</taxon>
        <taxon>Chromatiaceae</taxon>
        <taxon>Thiorhodovibrio</taxon>
    </lineage>
</organism>
<name>A0ABZ0SDB2_9GAMM</name>
<dbReference type="EMBL" id="CP121472">
    <property type="protein sequence ID" value="WPL18106.1"/>
    <property type="molecule type" value="Genomic_DNA"/>
</dbReference>
<comment type="subcellular location">
    <subcellularLocation>
        <location evidence="1">Cell membrane</location>
        <topology evidence="1">Multi-pass membrane protein</topology>
    </subcellularLocation>
</comment>
<proteinExistence type="predicted"/>
<protein>
    <submittedName>
        <fullName evidence="8">Ni/Fe-hydrogenase 1 B-type cytochrome subunit</fullName>
    </submittedName>
</protein>
<feature type="domain" description="Cytochrome b561 bacterial/Ni-hydrogenase" evidence="7">
    <location>
        <begin position="8"/>
        <end position="178"/>
    </location>
</feature>
<dbReference type="RefSeq" id="WP_328983889.1">
    <property type="nucleotide sequence ID" value="NZ_CP121472.1"/>
</dbReference>
<dbReference type="Proteomes" id="UP001432180">
    <property type="component" value="Chromosome"/>
</dbReference>
<evidence type="ECO:0000256" key="3">
    <source>
        <dbReference type="ARBA" id="ARBA00022692"/>
    </source>
</evidence>
<evidence type="ECO:0000256" key="4">
    <source>
        <dbReference type="ARBA" id="ARBA00022989"/>
    </source>
</evidence>
<dbReference type="InterPro" id="IPR011577">
    <property type="entry name" value="Cyt_b561_bac/Ni-Hgenase"/>
</dbReference>
<reference evidence="8 9" key="1">
    <citation type="journal article" date="2023" name="Microorganisms">
        <title>Thiorhodovibrio frisius and Trv. litoralis spp. nov., Two Novel Members from a Clade of Fastidious Purple Sulfur Bacteria That Exhibit Unique Red-Shifted Light-Harvesting Capabilities.</title>
        <authorList>
            <person name="Methner A."/>
            <person name="Kuzyk S.B."/>
            <person name="Petersen J."/>
            <person name="Bauer S."/>
            <person name="Brinkmann H."/>
            <person name="Sichau K."/>
            <person name="Wanner G."/>
            <person name="Wolf J."/>
            <person name="Neumann-Schaal M."/>
            <person name="Henke P."/>
            <person name="Tank M."/>
            <person name="Sproer C."/>
            <person name="Bunk B."/>
            <person name="Overmann J."/>
        </authorList>
    </citation>
    <scope>NUCLEOTIDE SEQUENCE [LARGE SCALE GENOMIC DNA]</scope>
    <source>
        <strain evidence="8 9">DSM 6702</strain>
    </source>
</reference>
<evidence type="ECO:0000256" key="2">
    <source>
        <dbReference type="ARBA" id="ARBA00022475"/>
    </source>
</evidence>
<keyword evidence="3 6" id="KW-0812">Transmembrane</keyword>
<dbReference type="InterPro" id="IPR051542">
    <property type="entry name" value="Hydrogenase_cytochrome"/>
</dbReference>
<feature type="transmembrane region" description="Helical" evidence="6">
    <location>
        <begin position="89"/>
        <end position="108"/>
    </location>
</feature>